<keyword evidence="2" id="KW-1185">Reference proteome</keyword>
<reference evidence="1 2" key="1">
    <citation type="submission" date="2020-07" db="EMBL/GenBank/DDBJ databases">
        <title>Genomic Encyclopedia of Type Strains, Phase IV (KMG-IV): sequencing the most valuable type-strain genomes for metagenomic binning, comparative biology and taxonomic classification.</title>
        <authorList>
            <person name="Goeker M."/>
        </authorList>
    </citation>
    <scope>NUCLEOTIDE SEQUENCE [LARGE SCALE GENOMIC DNA]</scope>
    <source>
        <strain evidence="1 2">DSM 45533</strain>
    </source>
</reference>
<comment type="caution">
    <text evidence="1">The sequence shown here is derived from an EMBL/GenBank/DDBJ whole genome shotgun (WGS) entry which is preliminary data.</text>
</comment>
<organism evidence="1 2">
    <name type="scientific">Nonomuraea soli</name>
    <dbReference type="NCBI Taxonomy" id="1032476"/>
    <lineage>
        <taxon>Bacteria</taxon>
        <taxon>Bacillati</taxon>
        <taxon>Actinomycetota</taxon>
        <taxon>Actinomycetes</taxon>
        <taxon>Streptosporangiales</taxon>
        <taxon>Streptosporangiaceae</taxon>
        <taxon>Nonomuraea</taxon>
    </lineage>
</organism>
<evidence type="ECO:0000313" key="1">
    <source>
        <dbReference type="EMBL" id="MBA2890751.1"/>
    </source>
</evidence>
<gene>
    <name evidence="1" type="ORF">HNR30_002092</name>
</gene>
<protein>
    <submittedName>
        <fullName evidence="1">Uncharacterized protein</fullName>
    </submittedName>
</protein>
<dbReference type="EMBL" id="JACDUR010000002">
    <property type="protein sequence ID" value="MBA2890751.1"/>
    <property type="molecule type" value="Genomic_DNA"/>
</dbReference>
<dbReference type="Proteomes" id="UP000530928">
    <property type="component" value="Unassembled WGS sequence"/>
</dbReference>
<dbReference type="AlphaFoldDB" id="A0A7W0CGI3"/>
<dbReference type="RefSeq" id="WP_181609539.1">
    <property type="nucleotide sequence ID" value="NZ_BAABAM010000006.1"/>
</dbReference>
<evidence type="ECO:0000313" key="2">
    <source>
        <dbReference type="Proteomes" id="UP000530928"/>
    </source>
</evidence>
<name>A0A7W0CGI3_9ACTN</name>
<proteinExistence type="predicted"/>
<sequence>MLYLVYRMRLSPRARRDMKAFWAWLEDRERWFYRDLPMVKEVRWHYSVIGDVYTLENWAAFEDEAAWGAYRAALGTLKADTSWESERVSQEEWWDFLDTRIMTDPPVTVGFRRE</sequence>
<accession>A0A7W0CGI3</accession>